<comment type="similarity">
    <text evidence="1 8">Belongs to the SOS response-associated peptidase family.</text>
</comment>
<evidence type="ECO:0000313" key="9">
    <source>
        <dbReference type="EMBL" id="MXP45484.1"/>
    </source>
</evidence>
<dbReference type="GO" id="GO:0016829">
    <property type="term" value="F:lyase activity"/>
    <property type="evidence" value="ECO:0007669"/>
    <property type="project" value="UniProtKB-KW"/>
</dbReference>
<keyword evidence="4 8" id="KW-0378">Hydrolase</keyword>
<dbReference type="RefSeq" id="WP_160757073.1">
    <property type="nucleotide sequence ID" value="NZ_WTYL01000003.1"/>
</dbReference>
<evidence type="ECO:0000313" key="10">
    <source>
        <dbReference type="Proteomes" id="UP000431922"/>
    </source>
</evidence>
<evidence type="ECO:0000256" key="3">
    <source>
        <dbReference type="ARBA" id="ARBA00022763"/>
    </source>
</evidence>
<evidence type="ECO:0000256" key="4">
    <source>
        <dbReference type="ARBA" id="ARBA00022801"/>
    </source>
</evidence>
<dbReference type="OrthoDB" id="9782620at2"/>
<dbReference type="EMBL" id="WTYL01000003">
    <property type="protein sequence ID" value="MXP45484.1"/>
    <property type="molecule type" value="Genomic_DNA"/>
</dbReference>
<dbReference type="EC" id="3.4.-.-" evidence="8"/>
<protein>
    <recommendedName>
        <fullName evidence="8">Abasic site processing protein</fullName>
        <ecNumber evidence="8">3.4.-.-</ecNumber>
    </recommendedName>
</protein>
<dbReference type="GO" id="GO:0003697">
    <property type="term" value="F:single-stranded DNA binding"/>
    <property type="evidence" value="ECO:0007669"/>
    <property type="project" value="InterPro"/>
</dbReference>
<reference evidence="9 10" key="1">
    <citation type="submission" date="2019-12" db="EMBL/GenBank/DDBJ databases">
        <title>Genomic-based taxomic classification of the family Erythrobacteraceae.</title>
        <authorList>
            <person name="Xu L."/>
        </authorList>
    </citation>
    <scope>NUCLEOTIDE SEQUENCE [LARGE SCALE GENOMIC DNA]</scope>
    <source>
        <strain evidence="9 10">KCTC 42453</strain>
    </source>
</reference>
<evidence type="ECO:0000256" key="6">
    <source>
        <dbReference type="ARBA" id="ARBA00023125"/>
    </source>
</evidence>
<comment type="caution">
    <text evidence="9">The sequence shown here is derived from an EMBL/GenBank/DDBJ whole genome shotgun (WGS) entry which is preliminary data.</text>
</comment>
<evidence type="ECO:0000256" key="1">
    <source>
        <dbReference type="ARBA" id="ARBA00008136"/>
    </source>
</evidence>
<keyword evidence="5" id="KW-0190">Covalent protein-DNA linkage</keyword>
<dbReference type="AlphaFoldDB" id="A0A845B5R1"/>
<name>A0A845B5R1_9SPHN</name>
<keyword evidence="3" id="KW-0227">DNA damage</keyword>
<organism evidence="9 10">
    <name type="scientific">Allopontixanthobacter sediminis</name>
    <dbReference type="NCBI Taxonomy" id="1689985"/>
    <lineage>
        <taxon>Bacteria</taxon>
        <taxon>Pseudomonadati</taxon>
        <taxon>Pseudomonadota</taxon>
        <taxon>Alphaproteobacteria</taxon>
        <taxon>Sphingomonadales</taxon>
        <taxon>Erythrobacteraceae</taxon>
        <taxon>Allopontixanthobacter</taxon>
    </lineage>
</organism>
<evidence type="ECO:0000256" key="2">
    <source>
        <dbReference type="ARBA" id="ARBA00022670"/>
    </source>
</evidence>
<dbReference type="InterPro" id="IPR003738">
    <property type="entry name" value="SRAP"/>
</dbReference>
<dbReference type="Proteomes" id="UP000431922">
    <property type="component" value="Unassembled WGS sequence"/>
</dbReference>
<dbReference type="InterPro" id="IPR036590">
    <property type="entry name" value="SRAP-like"/>
</dbReference>
<evidence type="ECO:0000256" key="7">
    <source>
        <dbReference type="ARBA" id="ARBA00023239"/>
    </source>
</evidence>
<keyword evidence="10" id="KW-1185">Reference proteome</keyword>
<dbReference type="PANTHER" id="PTHR13604">
    <property type="entry name" value="DC12-RELATED"/>
    <property type="match status" value="1"/>
</dbReference>
<dbReference type="Gene3D" id="3.90.1680.10">
    <property type="entry name" value="SOS response associated peptidase-like"/>
    <property type="match status" value="1"/>
</dbReference>
<accession>A0A845B5R1</accession>
<sequence>MCNLYRMTKTVDEVAQMFGVRSNAAGANLAAEIYPGYPGLVAESGILRQMIWGFPLQMRGAKGQLLKPRPVNNARTDKLNSGFWRPSFAARRCLIPLTGWAEAQGPKGAMTRTWLSVPGAELFAAAGVWRTSAEWGDVYSMVMTDAPGPAAEVHSRMPVVLHQDDHAAWLAGETEAALGLCRPWSGELSIDRTSQPWFAGSPTAAQGSLL</sequence>
<dbReference type="GO" id="GO:0008233">
    <property type="term" value="F:peptidase activity"/>
    <property type="evidence" value="ECO:0007669"/>
    <property type="project" value="UniProtKB-KW"/>
</dbReference>
<evidence type="ECO:0000256" key="8">
    <source>
        <dbReference type="RuleBase" id="RU364100"/>
    </source>
</evidence>
<keyword evidence="7" id="KW-0456">Lyase</keyword>
<dbReference type="Pfam" id="PF02586">
    <property type="entry name" value="SRAP"/>
    <property type="match status" value="1"/>
</dbReference>
<keyword evidence="6" id="KW-0238">DNA-binding</keyword>
<dbReference type="SUPFAM" id="SSF143081">
    <property type="entry name" value="BB1717-like"/>
    <property type="match status" value="1"/>
</dbReference>
<dbReference type="GO" id="GO:0006508">
    <property type="term" value="P:proteolysis"/>
    <property type="evidence" value="ECO:0007669"/>
    <property type="project" value="UniProtKB-KW"/>
</dbReference>
<dbReference type="GO" id="GO:0106300">
    <property type="term" value="P:protein-DNA covalent cross-linking repair"/>
    <property type="evidence" value="ECO:0007669"/>
    <property type="project" value="InterPro"/>
</dbReference>
<keyword evidence="2 8" id="KW-0645">Protease</keyword>
<gene>
    <name evidence="9" type="ORF">GRI65_13595</name>
</gene>
<dbReference type="PANTHER" id="PTHR13604:SF0">
    <property type="entry name" value="ABASIC SITE PROCESSING PROTEIN HMCES"/>
    <property type="match status" value="1"/>
</dbReference>
<evidence type="ECO:0000256" key="5">
    <source>
        <dbReference type="ARBA" id="ARBA00023124"/>
    </source>
</evidence>
<proteinExistence type="inferred from homology"/>